<sequence length="506" mass="58912">MLPWLCHHFNENSCMLKIDMMKEFSVSSYDVQDVFMLPNVIENKLTYKLRKQPIANMVIQKEWMKKLGILDSEDIFVNNLENKIKSLKEGGMILKDNVKEIRNLDRCGYVLNNLCKAVGSFKKNKHKESRTGISGCVLILQIVYFHHLSFRVQPEPIILPLIKHWTDEKVRKRIASEAKALFGQGEIQKDVERRLVSFNLPDGVMTDNEIHEAVHDEVEEDLLFLARDSTLFSMLHAERINCITDRIKMQKANLFALDSQLFSETQKLKEDHRVQRAIDEIVKIYDDLRDVSNVVAVDANTANQPVDGDDIDEEPNEDLANLVRSITKSILKDTVVQEKQPNVIKKATKKPIEKVYQVVVDYCFVKYSAFKHEELVKYEAPLMITRDDTVEEMPNFLKRINHEKADEILDYEFDEVKFKLKTPKYTLDCGVFTMMHMLCFTGDPFDFDLDLANRRKVYRAEICVALGLAEINTERKSLVEKVSRFRVVRKLEQEKEVKDMIYVSDF</sequence>
<organism evidence="1 2">
    <name type="scientific">Chenopodium quinoa</name>
    <name type="common">Quinoa</name>
    <dbReference type="NCBI Taxonomy" id="63459"/>
    <lineage>
        <taxon>Eukaryota</taxon>
        <taxon>Viridiplantae</taxon>
        <taxon>Streptophyta</taxon>
        <taxon>Embryophyta</taxon>
        <taxon>Tracheophyta</taxon>
        <taxon>Spermatophyta</taxon>
        <taxon>Magnoliopsida</taxon>
        <taxon>eudicotyledons</taxon>
        <taxon>Gunneridae</taxon>
        <taxon>Pentapetalae</taxon>
        <taxon>Caryophyllales</taxon>
        <taxon>Chenopodiaceae</taxon>
        <taxon>Chenopodioideae</taxon>
        <taxon>Atripliceae</taxon>
        <taxon>Chenopodium</taxon>
    </lineage>
</organism>
<evidence type="ECO:0008006" key="3">
    <source>
        <dbReference type="Google" id="ProtNLM"/>
    </source>
</evidence>
<evidence type="ECO:0000313" key="1">
    <source>
        <dbReference type="EnsemblPlants" id="AUR62042767-RA:cds"/>
    </source>
</evidence>
<accession>A0A803N9Y3</accession>
<dbReference type="Proteomes" id="UP000596660">
    <property type="component" value="Unplaced"/>
</dbReference>
<reference evidence="1" key="1">
    <citation type="journal article" date="2017" name="Nature">
        <title>The genome of Chenopodium quinoa.</title>
        <authorList>
            <person name="Jarvis D.E."/>
            <person name="Ho Y.S."/>
            <person name="Lightfoot D.J."/>
            <person name="Schmoeckel S.M."/>
            <person name="Li B."/>
            <person name="Borm T.J.A."/>
            <person name="Ohyanagi H."/>
            <person name="Mineta K."/>
            <person name="Michell C.T."/>
            <person name="Saber N."/>
            <person name="Kharbatia N.M."/>
            <person name="Rupper R.R."/>
            <person name="Sharp A.R."/>
            <person name="Dally N."/>
            <person name="Boughton B.A."/>
            <person name="Woo Y.H."/>
            <person name="Gao G."/>
            <person name="Schijlen E.G.W.M."/>
            <person name="Guo X."/>
            <person name="Momin A.A."/>
            <person name="Negrao S."/>
            <person name="Al-Babili S."/>
            <person name="Gehring C."/>
            <person name="Roessner U."/>
            <person name="Jung C."/>
            <person name="Murphy K."/>
            <person name="Arold S.T."/>
            <person name="Gojobori T."/>
            <person name="van der Linden C.G."/>
            <person name="van Loo E.N."/>
            <person name="Jellen E.N."/>
            <person name="Maughan P.J."/>
            <person name="Tester M."/>
        </authorList>
    </citation>
    <scope>NUCLEOTIDE SEQUENCE [LARGE SCALE GENOMIC DNA]</scope>
    <source>
        <strain evidence="1">cv. PI 614886</strain>
    </source>
</reference>
<dbReference type="AlphaFoldDB" id="A0A803N9Y3"/>
<dbReference type="Gramene" id="AUR62042767-RA">
    <property type="protein sequence ID" value="AUR62042767-RA:cds"/>
    <property type="gene ID" value="AUR62042767"/>
</dbReference>
<protein>
    <recommendedName>
        <fullName evidence="3">Ubiquitin-like protease family profile domain-containing protein</fullName>
    </recommendedName>
</protein>
<proteinExistence type="predicted"/>
<keyword evidence="2" id="KW-1185">Reference proteome</keyword>
<dbReference type="PANTHER" id="PTHR34835">
    <property type="entry name" value="OS07G0283600 PROTEIN-RELATED"/>
    <property type="match status" value="1"/>
</dbReference>
<name>A0A803N9Y3_CHEQI</name>
<reference evidence="1" key="2">
    <citation type="submission" date="2021-03" db="UniProtKB">
        <authorList>
            <consortium name="EnsemblPlants"/>
        </authorList>
    </citation>
    <scope>IDENTIFICATION</scope>
</reference>
<dbReference type="EnsemblPlants" id="AUR62042767-RA">
    <property type="protein sequence ID" value="AUR62042767-RA:cds"/>
    <property type="gene ID" value="AUR62042767"/>
</dbReference>
<dbReference type="PANTHER" id="PTHR34835:SF89">
    <property type="entry name" value="OS07G0283600 PROTEIN"/>
    <property type="match status" value="1"/>
</dbReference>
<evidence type="ECO:0000313" key="2">
    <source>
        <dbReference type="Proteomes" id="UP000596660"/>
    </source>
</evidence>